<evidence type="ECO:0000256" key="10">
    <source>
        <dbReference type="ARBA" id="ARBA00030775"/>
    </source>
</evidence>
<feature type="domain" description="General secretion pathway GspH" evidence="12">
    <location>
        <begin position="42"/>
        <end position="154"/>
    </location>
</feature>
<dbReference type="InterPro" id="IPR022346">
    <property type="entry name" value="T2SS_GspH"/>
</dbReference>
<reference evidence="13 14" key="1">
    <citation type="submission" date="2020-08" db="EMBL/GenBank/DDBJ databases">
        <title>Pseudomonas sp. nov.</title>
        <authorList>
            <person name="Gieschler S."/>
            <person name="Fiedler G."/>
            <person name="Brinks E."/>
            <person name="Boehnlein C."/>
            <person name="Franz C.M.A.P."/>
            <person name="Kabisch J."/>
        </authorList>
    </citation>
    <scope>NUCLEOTIDE SEQUENCE [LARGE SCALE GENOMIC DNA]</scope>
    <source>
        <strain evidence="13 14">MBT-2</strain>
    </source>
</reference>
<dbReference type="InterPro" id="IPR045584">
    <property type="entry name" value="Pilin-like"/>
</dbReference>
<dbReference type="Gene3D" id="3.55.40.10">
    <property type="entry name" value="minor pseudopilin epsh domain"/>
    <property type="match status" value="1"/>
</dbReference>
<keyword evidence="6 11" id="KW-0812">Transmembrane</keyword>
<evidence type="ECO:0000256" key="9">
    <source>
        <dbReference type="ARBA" id="ARBA00025772"/>
    </source>
</evidence>
<evidence type="ECO:0000313" key="13">
    <source>
        <dbReference type="EMBL" id="MBC2680302.1"/>
    </source>
</evidence>
<dbReference type="PROSITE" id="PS00409">
    <property type="entry name" value="PROKAR_NTER_METHYL"/>
    <property type="match status" value="1"/>
</dbReference>
<evidence type="ECO:0000259" key="12">
    <source>
        <dbReference type="Pfam" id="PF12019"/>
    </source>
</evidence>
<dbReference type="Pfam" id="PF12019">
    <property type="entry name" value="GspH"/>
    <property type="match status" value="1"/>
</dbReference>
<proteinExistence type="inferred from homology"/>
<dbReference type="Proteomes" id="UP000546173">
    <property type="component" value="Unassembled WGS sequence"/>
</dbReference>
<evidence type="ECO:0000256" key="3">
    <source>
        <dbReference type="ARBA" id="ARBA00022475"/>
    </source>
</evidence>
<dbReference type="Pfam" id="PF07963">
    <property type="entry name" value="N_methyl"/>
    <property type="match status" value="1"/>
</dbReference>
<dbReference type="GO" id="GO:0005886">
    <property type="term" value="C:plasma membrane"/>
    <property type="evidence" value="ECO:0007669"/>
    <property type="project" value="UniProtKB-SubCell"/>
</dbReference>
<dbReference type="GO" id="GO:0015628">
    <property type="term" value="P:protein secretion by the type II secretion system"/>
    <property type="evidence" value="ECO:0007669"/>
    <property type="project" value="InterPro"/>
</dbReference>
<comment type="caution">
    <text evidence="13">The sequence shown here is derived from an EMBL/GenBank/DDBJ whole genome shotgun (WGS) entry which is preliminary data.</text>
</comment>
<keyword evidence="3" id="KW-1003">Cell membrane</keyword>
<keyword evidence="14" id="KW-1185">Reference proteome</keyword>
<evidence type="ECO:0000256" key="11">
    <source>
        <dbReference type="SAM" id="Phobius"/>
    </source>
</evidence>
<feature type="transmembrane region" description="Helical" evidence="11">
    <location>
        <begin position="6"/>
        <end position="29"/>
    </location>
</feature>
<evidence type="ECO:0000256" key="5">
    <source>
        <dbReference type="ARBA" id="ARBA00022519"/>
    </source>
</evidence>
<gene>
    <name evidence="13" type="ORF">H7993_18025</name>
</gene>
<organism evidence="13 14">
    <name type="scientific">Pseudomonas baltica</name>
    <dbReference type="NCBI Taxonomy" id="2762576"/>
    <lineage>
        <taxon>Bacteria</taxon>
        <taxon>Pseudomonadati</taxon>
        <taxon>Pseudomonadota</taxon>
        <taxon>Gammaproteobacteria</taxon>
        <taxon>Pseudomonadales</taxon>
        <taxon>Pseudomonadaceae</taxon>
        <taxon>Pseudomonas</taxon>
    </lineage>
</organism>
<dbReference type="NCBIfam" id="TIGR02532">
    <property type="entry name" value="IV_pilin_GFxxxE"/>
    <property type="match status" value="1"/>
</dbReference>
<evidence type="ECO:0000256" key="2">
    <source>
        <dbReference type="ARBA" id="ARBA00021549"/>
    </source>
</evidence>
<evidence type="ECO:0000256" key="6">
    <source>
        <dbReference type="ARBA" id="ARBA00022692"/>
    </source>
</evidence>
<keyword evidence="4" id="KW-0488">Methylation</keyword>
<evidence type="ECO:0000313" key="14">
    <source>
        <dbReference type="Proteomes" id="UP000546173"/>
    </source>
</evidence>
<dbReference type="GO" id="GO:0015627">
    <property type="term" value="C:type II protein secretion system complex"/>
    <property type="evidence" value="ECO:0007669"/>
    <property type="project" value="InterPro"/>
</dbReference>
<dbReference type="RefSeq" id="WP_185795210.1">
    <property type="nucleotide sequence ID" value="NZ_JACMYH010000006.1"/>
</dbReference>
<dbReference type="InterPro" id="IPR012902">
    <property type="entry name" value="N_methyl_site"/>
</dbReference>
<keyword evidence="5" id="KW-0997">Cell inner membrane</keyword>
<comment type="similarity">
    <text evidence="9">Belongs to the GSP H family.</text>
</comment>
<accession>A0A7X1G8B2</accession>
<keyword evidence="7 11" id="KW-1133">Transmembrane helix</keyword>
<dbReference type="AlphaFoldDB" id="A0A7X1G8B2"/>
<evidence type="ECO:0000256" key="7">
    <source>
        <dbReference type="ARBA" id="ARBA00022989"/>
    </source>
</evidence>
<evidence type="ECO:0000256" key="4">
    <source>
        <dbReference type="ARBA" id="ARBA00022481"/>
    </source>
</evidence>
<protein>
    <recommendedName>
        <fullName evidence="2">Type II secretion system protein H</fullName>
    </recommendedName>
    <alternativeName>
        <fullName evidence="10">General secretion pathway protein H</fullName>
    </alternativeName>
</protein>
<sequence length="174" mass="19515">MYSKGVTLVELVVVLAVVAILAAIAMPALHEFLQEQRRKVVAQELAFTLRMARSEAILRQTPVVVRGFHRGWGWGWVTLLDIRGLSTARGTHLNTHILDGKVPVIGNKWVRHEVRFDSFGAPAGVKGESNAGSLFFCDPKRARLRWRVVIDWVGRVRITDLPDPQSADWCGKPR</sequence>
<dbReference type="EMBL" id="JACMYH010000006">
    <property type="protein sequence ID" value="MBC2680302.1"/>
    <property type="molecule type" value="Genomic_DNA"/>
</dbReference>
<evidence type="ECO:0000256" key="1">
    <source>
        <dbReference type="ARBA" id="ARBA00004377"/>
    </source>
</evidence>
<name>A0A7X1G8B2_9PSED</name>
<keyword evidence="8 11" id="KW-0472">Membrane</keyword>
<dbReference type="SUPFAM" id="SSF54523">
    <property type="entry name" value="Pili subunits"/>
    <property type="match status" value="1"/>
</dbReference>
<evidence type="ECO:0000256" key="8">
    <source>
        <dbReference type="ARBA" id="ARBA00023136"/>
    </source>
</evidence>
<comment type="subcellular location">
    <subcellularLocation>
        <location evidence="1">Cell inner membrane</location>
        <topology evidence="1">Single-pass membrane protein</topology>
    </subcellularLocation>
</comment>